<proteinExistence type="predicted"/>
<protein>
    <submittedName>
        <fullName evidence="1">Uncharacterized protein</fullName>
    </submittedName>
</protein>
<evidence type="ECO:0000313" key="1">
    <source>
        <dbReference type="EMBL" id="TCK70855.1"/>
    </source>
</evidence>
<accession>A0A4R1KZ58</accession>
<organism evidence="1 2">
    <name type="scientific">Acidipila rosea</name>
    <dbReference type="NCBI Taxonomy" id="768535"/>
    <lineage>
        <taxon>Bacteria</taxon>
        <taxon>Pseudomonadati</taxon>
        <taxon>Acidobacteriota</taxon>
        <taxon>Terriglobia</taxon>
        <taxon>Terriglobales</taxon>
        <taxon>Acidobacteriaceae</taxon>
        <taxon>Acidipila</taxon>
    </lineage>
</organism>
<name>A0A4R1KZ58_9BACT</name>
<dbReference type="EMBL" id="SMGK01000006">
    <property type="protein sequence ID" value="TCK70855.1"/>
    <property type="molecule type" value="Genomic_DNA"/>
</dbReference>
<evidence type="ECO:0000313" key="2">
    <source>
        <dbReference type="Proteomes" id="UP000295210"/>
    </source>
</evidence>
<reference evidence="1 2" key="1">
    <citation type="submission" date="2019-03" db="EMBL/GenBank/DDBJ databases">
        <title>Genomic Encyclopedia of Type Strains, Phase IV (KMG-IV): sequencing the most valuable type-strain genomes for metagenomic binning, comparative biology and taxonomic classification.</title>
        <authorList>
            <person name="Goeker M."/>
        </authorList>
    </citation>
    <scope>NUCLEOTIDE SEQUENCE [LARGE SCALE GENOMIC DNA]</scope>
    <source>
        <strain evidence="1 2">DSM 103428</strain>
    </source>
</reference>
<gene>
    <name evidence="1" type="ORF">C7378_3244</name>
</gene>
<sequence>MRSFLVYSAGIRIQNRFLLATVTMRAVRRLHITATRTEDTANRVLTEVASGKYLEVGLPELKPLQPIDIPLTAPAA</sequence>
<dbReference type="Proteomes" id="UP000295210">
    <property type="component" value="Unassembled WGS sequence"/>
</dbReference>
<dbReference type="AlphaFoldDB" id="A0A4R1KZ58"/>
<comment type="caution">
    <text evidence="1">The sequence shown here is derived from an EMBL/GenBank/DDBJ whole genome shotgun (WGS) entry which is preliminary data.</text>
</comment>
<keyword evidence="2" id="KW-1185">Reference proteome</keyword>